<dbReference type="Gene3D" id="1.10.10.900">
    <property type="entry name" value="SBDS protein C-terminal domain, subdomain 1"/>
    <property type="match status" value="1"/>
</dbReference>
<dbReference type="InterPro" id="IPR018978">
    <property type="entry name" value="SDO1/SBDS_central"/>
</dbReference>
<protein>
    <submittedName>
        <fullName evidence="5">Shwachman-bodian-diamond syndrome protein</fullName>
    </submittedName>
</protein>
<feature type="domain" description="Ribosome maturation protein SDO1/SBDS central" evidence="3">
    <location>
        <begin position="101"/>
        <end position="162"/>
    </location>
</feature>
<dbReference type="Pfam" id="PF20268">
    <property type="entry name" value="SBDS_C"/>
    <property type="match status" value="1"/>
</dbReference>
<proteinExistence type="inferred from homology"/>
<dbReference type="EMBL" id="LNQE01001369">
    <property type="protein sequence ID" value="KUG18689.1"/>
    <property type="molecule type" value="Genomic_DNA"/>
</dbReference>
<comment type="caution">
    <text evidence="5">The sequence shown here is derived from an EMBL/GenBank/DDBJ whole genome shotgun (WGS) entry which is preliminary data.</text>
</comment>
<sequence length="232" mass="25826">MVRLDDAVPARLKTHGTTFEVLVDPDGALALKRGDSVNLEDILAVEDVFENASRGDRSPEEDLQKAFGTTDPLSIAPVIIKKGEISLTADQRKRFLENKRRQVIEVIARNAINPQTKTPHPPGRIDQAMTEARVNIDPTKSTDELVKIVMKAIRPLIPIRFEEVEVAVKVPPEFAPKAYGEISAFGRLTREAWQNNGAWIGVVQIPAGMQTEFYDLVNRLTKGEAETKLLKH</sequence>
<dbReference type="InterPro" id="IPR046928">
    <property type="entry name" value="SDO1/SBDS_C"/>
</dbReference>
<dbReference type="SUPFAM" id="SSF89895">
    <property type="entry name" value="FYSH domain"/>
    <property type="match status" value="1"/>
</dbReference>
<dbReference type="Pfam" id="PF01172">
    <property type="entry name" value="SBDS_N"/>
    <property type="match status" value="1"/>
</dbReference>
<comment type="similarity">
    <text evidence="1">Belongs to the SDO1/SBDS family.</text>
</comment>
<dbReference type="Pfam" id="PF09377">
    <property type="entry name" value="SBDS_domain_II"/>
    <property type="match status" value="1"/>
</dbReference>
<reference evidence="5" key="1">
    <citation type="journal article" date="2015" name="Proc. Natl. Acad. Sci. U.S.A.">
        <title>Networks of energetic and metabolic interactions define dynamics in microbial communities.</title>
        <authorList>
            <person name="Embree M."/>
            <person name="Liu J.K."/>
            <person name="Al-Bassam M.M."/>
            <person name="Zengler K."/>
        </authorList>
    </citation>
    <scope>NUCLEOTIDE SEQUENCE</scope>
</reference>
<dbReference type="GO" id="GO:0042256">
    <property type="term" value="P:cytosolic ribosome assembly"/>
    <property type="evidence" value="ECO:0007669"/>
    <property type="project" value="InterPro"/>
</dbReference>
<accession>A0A0W8FD02</accession>
<evidence type="ECO:0000259" key="4">
    <source>
        <dbReference type="Pfam" id="PF20268"/>
    </source>
</evidence>
<dbReference type="InterPro" id="IPR035647">
    <property type="entry name" value="EFG_III/V"/>
</dbReference>
<dbReference type="SUPFAM" id="SSF109728">
    <property type="entry name" value="Hypothetical protein AF0491, middle domain"/>
    <property type="match status" value="1"/>
</dbReference>
<evidence type="ECO:0000256" key="1">
    <source>
        <dbReference type="ARBA" id="ARBA00007433"/>
    </source>
</evidence>
<dbReference type="PANTHER" id="PTHR10927:SF4">
    <property type="entry name" value="RIBOSOME MATURATION PROTEIN SDO1 HOMOLOG"/>
    <property type="match status" value="1"/>
</dbReference>
<dbReference type="AlphaFoldDB" id="A0A0W8FD02"/>
<dbReference type="Gene3D" id="3.30.1250.10">
    <property type="entry name" value="Ribosome maturation protein SBDS, N-terminal domain"/>
    <property type="match status" value="1"/>
</dbReference>
<dbReference type="SUPFAM" id="SSF54980">
    <property type="entry name" value="EF-G C-terminal domain-like"/>
    <property type="match status" value="1"/>
</dbReference>
<dbReference type="InterPro" id="IPR036786">
    <property type="entry name" value="Ribosome_mat_SBDS_N_sf"/>
</dbReference>
<evidence type="ECO:0000259" key="2">
    <source>
        <dbReference type="Pfam" id="PF01172"/>
    </source>
</evidence>
<dbReference type="InterPro" id="IPR019783">
    <property type="entry name" value="SDO1/SBDS_N"/>
</dbReference>
<dbReference type="PANTHER" id="PTHR10927">
    <property type="entry name" value="RIBOSOME MATURATION PROTEIN SBDS"/>
    <property type="match status" value="1"/>
</dbReference>
<gene>
    <name evidence="5" type="ORF">ASZ90_011617</name>
</gene>
<dbReference type="InterPro" id="IPR002140">
    <property type="entry name" value="Sdo1/SBDS"/>
</dbReference>
<name>A0A0W8FD02_9ZZZZ</name>
<dbReference type="Gene3D" id="3.30.70.240">
    <property type="match status" value="1"/>
</dbReference>
<evidence type="ECO:0000259" key="3">
    <source>
        <dbReference type="Pfam" id="PF09377"/>
    </source>
</evidence>
<dbReference type="NCBIfam" id="TIGR00291">
    <property type="entry name" value="RNA_SBDS"/>
    <property type="match status" value="1"/>
</dbReference>
<dbReference type="InterPro" id="IPR037188">
    <property type="entry name" value="Sdo1/SBDS_central_sf"/>
</dbReference>
<dbReference type="InterPro" id="IPR039100">
    <property type="entry name" value="Sdo1/SBDS-like"/>
</dbReference>
<organism evidence="5">
    <name type="scientific">hydrocarbon metagenome</name>
    <dbReference type="NCBI Taxonomy" id="938273"/>
    <lineage>
        <taxon>unclassified sequences</taxon>
        <taxon>metagenomes</taxon>
        <taxon>ecological metagenomes</taxon>
    </lineage>
</organism>
<feature type="domain" description="Ribosome maturation protein SDO1/SBDS C-terminal" evidence="4">
    <location>
        <begin position="165"/>
        <end position="231"/>
    </location>
</feature>
<feature type="domain" description="Ribosome maturation protein SDO1/SBDS N-terminal" evidence="2">
    <location>
        <begin position="8"/>
        <end position="93"/>
    </location>
</feature>
<evidence type="ECO:0000313" key="5">
    <source>
        <dbReference type="EMBL" id="KUG18689.1"/>
    </source>
</evidence>